<gene>
    <name evidence="1" type="ORF">EJ03DRAFT_247072</name>
</gene>
<dbReference type="PANTHER" id="PTHR42912">
    <property type="entry name" value="METHYLTRANSFERASE"/>
    <property type="match status" value="1"/>
</dbReference>
<keyword evidence="2" id="KW-1185">Reference proteome</keyword>
<dbReference type="GO" id="GO:0008168">
    <property type="term" value="F:methyltransferase activity"/>
    <property type="evidence" value="ECO:0007669"/>
    <property type="project" value="UniProtKB-KW"/>
</dbReference>
<dbReference type="GO" id="GO:0032259">
    <property type="term" value="P:methylation"/>
    <property type="evidence" value="ECO:0007669"/>
    <property type="project" value="UniProtKB-KW"/>
</dbReference>
<evidence type="ECO:0000313" key="1">
    <source>
        <dbReference type="EMBL" id="KAF2767170.1"/>
    </source>
</evidence>
<sequence>AAGIGFYCLQLVLAARKPCANPCVAELSQQKDVVERYDTTAKGFDSEVGMSEVLMGINSLRKKLAKKCHGDVLEVSCGTGRNLGYYDITGNGAKVDSLTFIDISPQMVEMCKKKWDALYGSERKRKALKQHLQVRFMTGSALDAMPLAPSGKKYEAIIQTMGLCSTPSPLPLLTNMVKHLDTSNPDSRILLLEHGRSYMPWMNNILDNSAEKHAEIHGCWFNREIGDLVEAAAEQTGLEVVSERRHHFGTTWVFELKP</sequence>
<dbReference type="InterPro" id="IPR050508">
    <property type="entry name" value="Methyltransf_Superfamily"/>
</dbReference>
<reference evidence="1" key="1">
    <citation type="journal article" date="2020" name="Stud. Mycol.">
        <title>101 Dothideomycetes genomes: a test case for predicting lifestyles and emergence of pathogens.</title>
        <authorList>
            <person name="Haridas S."/>
            <person name="Albert R."/>
            <person name="Binder M."/>
            <person name="Bloem J."/>
            <person name="Labutti K."/>
            <person name="Salamov A."/>
            <person name="Andreopoulos B."/>
            <person name="Baker S."/>
            <person name="Barry K."/>
            <person name="Bills G."/>
            <person name="Bluhm B."/>
            <person name="Cannon C."/>
            <person name="Castanera R."/>
            <person name="Culley D."/>
            <person name="Daum C."/>
            <person name="Ezra D."/>
            <person name="Gonzalez J."/>
            <person name="Henrissat B."/>
            <person name="Kuo A."/>
            <person name="Liang C."/>
            <person name="Lipzen A."/>
            <person name="Lutzoni F."/>
            <person name="Magnuson J."/>
            <person name="Mondo S."/>
            <person name="Nolan M."/>
            <person name="Ohm R."/>
            <person name="Pangilinan J."/>
            <person name="Park H.-J."/>
            <person name="Ramirez L."/>
            <person name="Alfaro M."/>
            <person name="Sun H."/>
            <person name="Tritt A."/>
            <person name="Yoshinaga Y."/>
            <person name="Zwiers L.-H."/>
            <person name="Turgeon B."/>
            <person name="Goodwin S."/>
            <person name="Spatafora J."/>
            <person name="Crous P."/>
            <person name="Grigoriev I."/>
        </authorList>
    </citation>
    <scope>NUCLEOTIDE SEQUENCE</scope>
    <source>
        <strain evidence="1">CBS 116005</strain>
    </source>
</reference>
<dbReference type="SUPFAM" id="SSF53335">
    <property type="entry name" value="S-adenosyl-L-methionine-dependent methyltransferases"/>
    <property type="match status" value="1"/>
</dbReference>
<proteinExistence type="predicted"/>
<dbReference type="Gene3D" id="3.40.50.150">
    <property type="entry name" value="Vaccinia Virus protein VP39"/>
    <property type="match status" value="1"/>
</dbReference>
<dbReference type="EMBL" id="ML995860">
    <property type="protein sequence ID" value="KAF2767170.1"/>
    <property type="molecule type" value="Genomic_DNA"/>
</dbReference>
<keyword evidence="1" id="KW-0489">Methyltransferase</keyword>
<keyword evidence="1" id="KW-0808">Transferase</keyword>
<name>A0A6G1L397_9PEZI</name>
<evidence type="ECO:0000313" key="2">
    <source>
        <dbReference type="Proteomes" id="UP000799436"/>
    </source>
</evidence>
<dbReference type="Proteomes" id="UP000799436">
    <property type="component" value="Unassembled WGS sequence"/>
</dbReference>
<dbReference type="OrthoDB" id="416496at2759"/>
<accession>A0A6G1L397</accession>
<feature type="non-terminal residue" evidence="1">
    <location>
        <position position="258"/>
    </location>
</feature>
<dbReference type="InterPro" id="IPR029063">
    <property type="entry name" value="SAM-dependent_MTases_sf"/>
</dbReference>
<dbReference type="AlphaFoldDB" id="A0A6G1L397"/>
<organism evidence="1 2">
    <name type="scientific">Teratosphaeria nubilosa</name>
    <dbReference type="NCBI Taxonomy" id="161662"/>
    <lineage>
        <taxon>Eukaryota</taxon>
        <taxon>Fungi</taxon>
        <taxon>Dikarya</taxon>
        <taxon>Ascomycota</taxon>
        <taxon>Pezizomycotina</taxon>
        <taxon>Dothideomycetes</taxon>
        <taxon>Dothideomycetidae</taxon>
        <taxon>Mycosphaerellales</taxon>
        <taxon>Teratosphaeriaceae</taxon>
        <taxon>Teratosphaeria</taxon>
    </lineage>
</organism>
<dbReference type="Pfam" id="PF13489">
    <property type="entry name" value="Methyltransf_23"/>
    <property type="match status" value="1"/>
</dbReference>
<feature type="non-terminal residue" evidence="1">
    <location>
        <position position="1"/>
    </location>
</feature>
<protein>
    <submittedName>
        <fullName evidence="1">S-adenosyl-L-methionine-dependent methyltransferase</fullName>
    </submittedName>
</protein>
<dbReference type="PANTHER" id="PTHR42912:SF83">
    <property type="entry name" value="METHYLTRANSFERASE TYPE 11 DOMAIN-CONTAINING PROTEIN"/>
    <property type="match status" value="1"/>
</dbReference>